<evidence type="ECO:0000256" key="4">
    <source>
        <dbReference type="ARBA" id="ARBA00023125"/>
    </source>
</evidence>
<evidence type="ECO:0000256" key="7">
    <source>
        <dbReference type="PROSITE-ProRule" id="PRU00089"/>
    </source>
</evidence>
<dbReference type="GO" id="GO:0000981">
    <property type="term" value="F:DNA-binding transcription factor activity, RNA polymerase II-specific"/>
    <property type="evidence" value="ECO:0007669"/>
    <property type="project" value="TreeGrafter"/>
</dbReference>
<keyword evidence="2" id="KW-0221">Differentiation</keyword>
<dbReference type="EMBL" id="JAWJWE010000044">
    <property type="protein sequence ID" value="KAK6617404.1"/>
    <property type="molecule type" value="Genomic_DNA"/>
</dbReference>
<dbReference type="PROSITE" id="PS00658">
    <property type="entry name" value="FORK_HEAD_2"/>
    <property type="match status" value="1"/>
</dbReference>
<protein>
    <recommendedName>
        <fullName evidence="6">Forkhead box protein L2</fullName>
    </recommendedName>
</protein>
<evidence type="ECO:0000256" key="3">
    <source>
        <dbReference type="ARBA" id="ARBA00022843"/>
    </source>
</evidence>
<dbReference type="PRINTS" id="PR00053">
    <property type="entry name" value="FORKHEAD"/>
</dbReference>
<dbReference type="SMART" id="SM00339">
    <property type="entry name" value="FH"/>
    <property type="match status" value="1"/>
</dbReference>
<sequence>MYTANREAVLISVGFYPEINSTILTPLKDDLTSQNNGTSNITDVLRNQMHLHQLISGNSDETSINLTPLDEHSGSNNQSDSTTATLTPTAAVCKTPTPSKSPCEIQRVSSPTTTSTIPSTCEKSDEKPPFSYVAMISMAITSKKEKRATLNEIYNYITTEFPYFRNKEKKGWQNSIRHNLSLNDCFMKVGRQGGERKGNYWVLRVDPSKMFENNNYKRRKRMRRPIKAPAPAYSNSFFGDSYQSHLQFRHRNLYSAARYTPYGSATPWNLPTNISNPQIPGYTNCQVRSPGLNPYTQLPAPLTSQLQPVQSMQISSMNSYNQFANSMNGYNQLSTSLGTGSPSNVGVSSFASGFSSCSRRQDSDMRYSSYAWADAMMPSVKDDTSFTSAINNATFDFAMHGGSRKCLM</sequence>
<dbReference type="AlphaFoldDB" id="A0AAN8NZG5"/>
<dbReference type="InterPro" id="IPR030456">
    <property type="entry name" value="TF_fork_head_CS_2"/>
</dbReference>
<dbReference type="InterPro" id="IPR050211">
    <property type="entry name" value="FOX_domain-containing"/>
</dbReference>
<evidence type="ECO:0000256" key="2">
    <source>
        <dbReference type="ARBA" id="ARBA00022782"/>
    </source>
</evidence>
<comment type="subcellular location">
    <subcellularLocation>
        <location evidence="7">Nucleus</location>
    </subcellularLocation>
</comment>
<dbReference type="GO" id="GO:0005634">
    <property type="term" value="C:nucleus"/>
    <property type="evidence" value="ECO:0007669"/>
    <property type="project" value="UniProtKB-SubCell"/>
</dbReference>
<dbReference type="FunFam" id="1.10.10.10:FF:000598">
    <property type="entry name" value="forkhead box protein I1 isoform X2"/>
    <property type="match status" value="1"/>
</dbReference>
<dbReference type="GO" id="GO:0030154">
    <property type="term" value="P:cell differentiation"/>
    <property type="evidence" value="ECO:0007669"/>
    <property type="project" value="UniProtKB-KW"/>
</dbReference>
<dbReference type="Gene3D" id="1.10.10.10">
    <property type="entry name" value="Winged helix-like DNA-binding domain superfamily/Winged helix DNA-binding domain"/>
    <property type="match status" value="1"/>
</dbReference>
<dbReference type="InterPro" id="IPR018122">
    <property type="entry name" value="TF_fork_head_CS_1"/>
</dbReference>
<evidence type="ECO:0000256" key="1">
    <source>
        <dbReference type="ARBA" id="ARBA00022499"/>
    </source>
</evidence>
<dbReference type="InterPro" id="IPR036390">
    <property type="entry name" value="WH_DNA-bd_sf"/>
</dbReference>
<dbReference type="PANTHER" id="PTHR11829">
    <property type="entry name" value="FORKHEAD BOX PROTEIN"/>
    <property type="match status" value="1"/>
</dbReference>
<dbReference type="InterPro" id="IPR001766">
    <property type="entry name" value="Fork_head_dom"/>
</dbReference>
<dbReference type="Proteomes" id="UP001372834">
    <property type="component" value="Unassembled WGS sequence"/>
</dbReference>
<keyword evidence="5 7" id="KW-0539">Nucleus</keyword>
<proteinExistence type="predicted"/>
<dbReference type="Pfam" id="PF00250">
    <property type="entry name" value="Forkhead"/>
    <property type="match status" value="1"/>
</dbReference>
<dbReference type="SUPFAM" id="SSF46785">
    <property type="entry name" value="Winged helix' DNA-binding domain"/>
    <property type="match status" value="1"/>
</dbReference>
<evidence type="ECO:0000256" key="6">
    <source>
        <dbReference type="ARBA" id="ARBA00034872"/>
    </source>
</evidence>
<name>A0AAN8NZG5_POLSC</name>
<comment type="caution">
    <text evidence="10">The sequence shown here is derived from an EMBL/GenBank/DDBJ whole genome shotgun (WGS) entry which is preliminary data.</text>
</comment>
<dbReference type="PANTHER" id="PTHR11829:SF411">
    <property type="entry name" value="FORKHEAD BOX PROTEIN L2"/>
    <property type="match status" value="1"/>
</dbReference>
<evidence type="ECO:0000313" key="10">
    <source>
        <dbReference type="EMBL" id="KAK6617404.1"/>
    </source>
</evidence>
<dbReference type="PROSITE" id="PS00657">
    <property type="entry name" value="FORK_HEAD_1"/>
    <property type="match status" value="1"/>
</dbReference>
<evidence type="ECO:0000259" key="9">
    <source>
        <dbReference type="PROSITE" id="PS50039"/>
    </source>
</evidence>
<keyword evidence="1" id="KW-1017">Isopeptide bond</keyword>
<evidence type="ECO:0000313" key="11">
    <source>
        <dbReference type="Proteomes" id="UP001372834"/>
    </source>
</evidence>
<dbReference type="GO" id="GO:0009653">
    <property type="term" value="P:anatomical structure morphogenesis"/>
    <property type="evidence" value="ECO:0007669"/>
    <property type="project" value="TreeGrafter"/>
</dbReference>
<reference evidence="10 11" key="1">
    <citation type="submission" date="2023-10" db="EMBL/GenBank/DDBJ databases">
        <title>Genomes of two closely related lineages of the louse Polyplax serrata with different host specificities.</title>
        <authorList>
            <person name="Martinu J."/>
            <person name="Tarabai H."/>
            <person name="Stefka J."/>
            <person name="Hypsa V."/>
        </authorList>
    </citation>
    <scope>NUCLEOTIDE SEQUENCE [LARGE SCALE GENOMIC DNA]</scope>
    <source>
        <strain evidence="10">HR10_N</strain>
    </source>
</reference>
<dbReference type="InterPro" id="IPR036388">
    <property type="entry name" value="WH-like_DNA-bd_sf"/>
</dbReference>
<feature type="DNA-binding region" description="Fork-head" evidence="7">
    <location>
        <begin position="127"/>
        <end position="221"/>
    </location>
</feature>
<accession>A0AAN8NZG5</accession>
<gene>
    <name evidence="10" type="ORF">RUM43_014413</name>
</gene>
<evidence type="ECO:0000256" key="5">
    <source>
        <dbReference type="ARBA" id="ARBA00023242"/>
    </source>
</evidence>
<feature type="compositionally biased region" description="Low complexity" evidence="8">
    <location>
        <begin position="109"/>
        <end position="120"/>
    </location>
</feature>
<keyword evidence="3" id="KW-0832">Ubl conjugation</keyword>
<evidence type="ECO:0000256" key="8">
    <source>
        <dbReference type="SAM" id="MobiDB-lite"/>
    </source>
</evidence>
<feature type="domain" description="Fork-head" evidence="9">
    <location>
        <begin position="127"/>
        <end position="221"/>
    </location>
</feature>
<feature type="region of interest" description="Disordered" evidence="8">
    <location>
        <begin position="62"/>
        <end position="124"/>
    </location>
</feature>
<keyword evidence="4 7" id="KW-0238">DNA-binding</keyword>
<dbReference type="PROSITE" id="PS50039">
    <property type="entry name" value="FORK_HEAD_3"/>
    <property type="match status" value="1"/>
</dbReference>
<organism evidence="10 11">
    <name type="scientific">Polyplax serrata</name>
    <name type="common">Common mouse louse</name>
    <dbReference type="NCBI Taxonomy" id="468196"/>
    <lineage>
        <taxon>Eukaryota</taxon>
        <taxon>Metazoa</taxon>
        <taxon>Ecdysozoa</taxon>
        <taxon>Arthropoda</taxon>
        <taxon>Hexapoda</taxon>
        <taxon>Insecta</taxon>
        <taxon>Pterygota</taxon>
        <taxon>Neoptera</taxon>
        <taxon>Paraneoptera</taxon>
        <taxon>Psocodea</taxon>
        <taxon>Troctomorpha</taxon>
        <taxon>Phthiraptera</taxon>
        <taxon>Anoplura</taxon>
        <taxon>Polyplacidae</taxon>
        <taxon>Polyplax</taxon>
    </lineage>
</organism>
<feature type="compositionally biased region" description="Polar residues" evidence="8">
    <location>
        <begin position="74"/>
        <end position="88"/>
    </location>
</feature>
<dbReference type="GO" id="GO:0000978">
    <property type="term" value="F:RNA polymerase II cis-regulatory region sequence-specific DNA binding"/>
    <property type="evidence" value="ECO:0007669"/>
    <property type="project" value="TreeGrafter"/>
</dbReference>